<comment type="similarity">
    <text evidence="4">Belongs to the metallo-dependent hydrolases superfamily. DHOase family. Class I DHOase subfamily.</text>
</comment>
<keyword evidence="10" id="KW-0862">Zinc</keyword>
<dbReference type="PANTHER" id="PTHR43668:SF2">
    <property type="entry name" value="ALLANTOINASE"/>
    <property type="match status" value="1"/>
</dbReference>
<comment type="cofactor">
    <cofactor evidence="1">
        <name>Zn(2+)</name>
        <dbReference type="ChEBI" id="CHEBI:29105"/>
    </cofactor>
</comment>
<dbReference type="SUPFAM" id="SSF51338">
    <property type="entry name" value="Composite domain of metallo-dependent hydrolases"/>
    <property type="match status" value="1"/>
</dbReference>
<dbReference type="EMBL" id="JAVIZA010000001">
    <property type="protein sequence ID" value="MDR6168111.1"/>
    <property type="molecule type" value="Genomic_DNA"/>
</dbReference>
<dbReference type="Proteomes" id="UP001260188">
    <property type="component" value="Unassembled WGS sequence"/>
</dbReference>
<organism evidence="12 13">
    <name type="scientific">Microbacterium paludicola</name>
    <dbReference type="NCBI Taxonomy" id="300019"/>
    <lineage>
        <taxon>Bacteria</taxon>
        <taxon>Bacillati</taxon>
        <taxon>Actinomycetota</taxon>
        <taxon>Actinomycetes</taxon>
        <taxon>Micrococcales</taxon>
        <taxon>Microbacteriaceae</taxon>
        <taxon>Microbacterium</taxon>
    </lineage>
</organism>
<evidence type="ECO:0000256" key="9">
    <source>
        <dbReference type="ARBA" id="ARBA00022801"/>
    </source>
</evidence>
<dbReference type="InterPro" id="IPR050138">
    <property type="entry name" value="DHOase/Allantoinase_Hydrolase"/>
</dbReference>
<dbReference type="NCBIfam" id="TIGR03178">
    <property type="entry name" value="allantoinase"/>
    <property type="match status" value="1"/>
</dbReference>
<comment type="subunit">
    <text evidence="6">Homotetramer.</text>
</comment>
<dbReference type="InterPro" id="IPR011059">
    <property type="entry name" value="Metal-dep_hydrolase_composite"/>
</dbReference>
<comment type="pathway">
    <text evidence="3">Nitrogen metabolism; (S)-allantoin degradation; allantoate from (S)-allantoin: step 1/1.</text>
</comment>
<dbReference type="InterPro" id="IPR006680">
    <property type="entry name" value="Amidohydro-rel"/>
</dbReference>
<dbReference type="Pfam" id="PF01979">
    <property type="entry name" value="Amidohydro_1"/>
    <property type="match status" value="1"/>
</dbReference>
<evidence type="ECO:0000256" key="3">
    <source>
        <dbReference type="ARBA" id="ARBA00004968"/>
    </source>
</evidence>
<name>A0ABU1I2J5_9MICO</name>
<evidence type="ECO:0000256" key="1">
    <source>
        <dbReference type="ARBA" id="ARBA00001947"/>
    </source>
</evidence>
<comment type="similarity">
    <text evidence="5">Belongs to the metallo-dependent hydrolases superfamily. Allantoinase family.</text>
</comment>
<dbReference type="InterPro" id="IPR017593">
    <property type="entry name" value="Allantoinase"/>
</dbReference>
<dbReference type="Gene3D" id="3.20.20.140">
    <property type="entry name" value="Metal-dependent hydrolases"/>
    <property type="match status" value="1"/>
</dbReference>
<comment type="function">
    <text evidence="2">Catalyzes the reversible cyclization of carbamoyl aspartate to dihydroorotate.</text>
</comment>
<comment type="caution">
    <text evidence="12">The sequence shown here is derived from an EMBL/GenBank/DDBJ whole genome shotgun (WGS) entry which is preliminary data.</text>
</comment>
<dbReference type="EC" id="3.5.2.5" evidence="7"/>
<dbReference type="SUPFAM" id="SSF51556">
    <property type="entry name" value="Metallo-dependent hydrolases"/>
    <property type="match status" value="1"/>
</dbReference>
<keyword evidence="9 12" id="KW-0378">Hydrolase</keyword>
<evidence type="ECO:0000313" key="12">
    <source>
        <dbReference type="EMBL" id="MDR6168111.1"/>
    </source>
</evidence>
<feature type="domain" description="Amidohydrolase-related" evidence="11">
    <location>
        <begin position="57"/>
        <end position="431"/>
    </location>
</feature>
<sequence>MTASSPSRFVVRAGRVFDGTAFVPAAVVVENGLVVAMLDEDAAVADAAEVRVAADAVLLPGLVDSHVHVNEPGRTEWEGFGSATRAAAAGGVTTIVDMPLNSIPPTTTAGALEVKRAAAAASAHVDVGFWGGAVPENLGELGPLHEAGVYGFKCFLAPSGVDEFGHLDRAQLRQAMGEIAALGSRLIVHAEDPELLGADGALGRGYDAFLASRPATSEASAIDAVIEAARATGGRAHILHLSDARSLPAIRAARADGVDLTVETCPHYLTIIAEEIPDGASEFKCCPPIREASNRDLLWEGIVDGTIDAIVSDHSPSTVDLKRAGDGDFGLAWGGISGLQVGLSAVWTEARERGIPLETILPLFTTGPAVVAGLAVGRIAVGAPAHLAVFAPDDVVRVDARELRHRNPISAYDGRVLTGRVRRTWLRGEVVFEAGVDVADAVDAAGVPGGRLLSRGGTLAAVGEDAS</sequence>
<accession>A0ABU1I2J5</accession>
<evidence type="ECO:0000256" key="7">
    <source>
        <dbReference type="ARBA" id="ARBA00012863"/>
    </source>
</evidence>
<gene>
    <name evidence="12" type="ORF">QE367_002315</name>
</gene>
<proteinExistence type="inferred from homology"/>
<evidence type="ECO:0000256" key="4">
    <source>
        <dbReference type="ARBA" id="ARBA00010286"/>
    </source>
</evidence>
<evidence type="ECO:0000256" key="6">
    <source>
        <dbReference type="ARBA" id="ARBA00011881"/>
    </source>
</evidence>
<evidence type="ECO:0000313" key="13">
    <source>
        <dbReference type="Proteomes" id="UP001260188"/>
    </source>
</evidence>
<keyword evidence="8" id="KW-0479">Metal-binding</keyword>
<reference evidence="12 13" key="1">
    <citation type="submission" date="2023-08" db="EMBL/GenBank/DDBJ databases">
        <title>Functional and genomic diversity of the sorghum phyllosphere microbiome.</title>
        <authorList>
            <person name="Shade A."/>
        </authorList>
    </citation>
    <scope>NUCLEOTIDE SEQUENCE [LARGE SCALE GENOMIC DNA]</scope>
    <source>
        <strain evidence="12 13">SORGH_AS_0919</strain>
    </source>
</reference>
<dbReference type="RefSeq" id="WP_309666905.1">
    <property type="nucleotide sequence ID" value="NZ_JAVIZA010000001.1"/>
</dbReference>
<evidence type="ECO:0000256" key="10">
    <source>
        <dbReference type="ARBA" id="ARBA00022833"/>
    </source>
</evidence>
<dbReference type="InterPro" id="IPR002195">
    <property type="entry name" value="Dihydroorotase_CS"/>
</dbReference>
<evidence type="ECO:0000259" key="11">
    <source>
        <dbReference type="Pfam" id="PF01979"/>
    </source>
</evidence>
<evidence type="ECO:0000256" key="5">
    <source>
        <dbReference type="ARBA" id="ARBA00010368"/>
    </source>
</evidence>
<evidence type="ECO:0000256" key="2">
    <source>
        <dbReference type="ARBA" id="ARBA00002368"/>
    </source>
</evidence>
<dbReference type="PROSITE" id="PS00482">
    <property type="entry name" value="DIHYDROOROTASE_1"/>
    <property type="match status" value="1"/>
</dbReference>
<dbReference type="PANTHER" id="PTHR43668">
    <property type="entry name" value="ALLANTOINASE"/>
    <property type="match status" value="1"/>
</dbReference>
<dbReference type="GO" id="GO:0004038">
    <property type="term" value="F:allantoinase activity"/>
    <property type="evidence" value="ECO:0007669"/>
    <property type="project" value="UniProtKB-EC"/>
</dbReference>
<keyword evidence="13" id="KW-1185">Reference proteome</keyword>
<dbReference type="InterPro" id="IPR032466">
    <property type="entry name" value="Metal_Hydrolase"/>
</dbReference>
<evidence type="ECO:0000256" key="8">
    <source>
        <dbReference type="ARBA" id="ARBA00022723"/>
    </source>
</evidence>
<protein>
    <recommendedName>
        <fullName evidence="7">allantoinase</fullName>
        <ecNumber evidence="7">3.5.2.5</ecNumber>
    </recommendedName>
</protein>